<feature type="region of interest" description="Disordered" evidence="1">
    <location>
        <begin position="503"/>
        <end position="591"/>
    </location>
</feature>
<dbReference type="PANTHER" id="PTHR34677">
    <property type="match status" value="1"/>
</dbReference>
<feature type="transmembrane region" description="Helical" evidence="2">
    <location>
        <begin position="701"/>
        <end position="721"/>
    </location>
</feature>
<keyword evidence="2" id="KW-0812">Transmembrane</keyword>
<feature type="transmembrane region" description="Helical" evidence="2">
    <location>
        <begin position="893"/>
        <end position="912"/>
    </location>
</feature>
<dbReference type="STRING" id="105231.A0A0U9HK27"/>
<organism evidence="3 4">
    <name type="scientific">Klebsormidium nitens</name>
    <name type="common">Green alga</name>
    <name type="synonym">Ulothrix nitens</name>
    <dbReference type="NCBI Taxonomy" id="105231"/>
    <lineage>
        <taxon>Eukaryota</taxon>
        <taxon>Viridiplantae</taxon>
        <taxon>Streptophyta</taxon>
        <taxon>Klebsormidiophyceae</taxon>
        <taxon>Klebsormidiales</taxon>
        <taxon>Klebsormidiaceae</taxon>
        <taxon>Klebsormidium</taxon>
    </lineage>
</organism>
<dbReference type="OrthoDB" id="617191at2759"/>
<dbReference type="EMBL" id="DF237150">
    <property type="protein sequence ID" value="GAQ84702.1"/>
    <property type="molecule type" value="Genomic_DNA"/>
</dbReference>
<accession>A0A0U9HK27</accession>
<evidence type="ECO:0000313" key="3">
    <source>
        <dbReference type="EMBL" id="GAQ84702.1"/>
    </source>
</evidence>
<dbReference type="PANTHER" id="PTHR34677:SF3">
    <property type="entry name" value="BACTERIAL IG-LIKE DOMAIN-CONTAINING PROTEIN"/>
    <property type="match status" value="1"/>
</dbReference>
<evidence type="ECO:0000313" key="4">
    <source>
        <dbReference type="Proteomes" id="UP000054558"/>
    </source>
</evidence>
<proteinExistence type="predicted"/>
<evidence type="ECO:0000256" key="2">
    <source>
        <dbReference type="SAM" id="Phobius"/>
    </source>
</evidence>
<feature type="transmembrane region" description="Helical" evidence="2">
    <location>
        <begin position="658"/>
        <end position="680"/>
    </location>
</feature>
<dbReference type="AlphaFoldDB" id="A0A0U9HK27"/>
<evidence type="ECO:0000256" key="1">
    <source>
        <dbReference type="SAM" id="MobiDB-lite"/>
    </source>
</evidence>
<feature type="compositionally biased region" description="Low complexity" evidence="1">
    <location>
        <begin position="535"/>
        <end position="548"/>
    </location>
</feature>
<keyword evidence="2" id="KW-0472">Membrane</keyword>
<feature type="region of interest" description="Disordered" evidence="1">
    <location>
        <begin position="826"/>
        <end position="862"/>
    </location>
</feature>
<dbReference type="Proteomes" id="UP000054558">
    <property type="component" value="Unassembled WGS sequence"/>
</dbReference>
<feature type="transmembrane region" description="Helical" evidence="2">
    <location>
        <begin position="955"/>
        <end position="979"/>
    </location>
</feature>
<feature type="transmembrane region" description="Helical" evidence="2">
    <location>
        <begin position="727"/>
        <end position="751"/>
    </location>
</feature>
<protein>
    <submittedName>
        <fullName evidence="3">Uncharacterized protein</fullName>
    </submittedName>
</protein>
<reference evidence="3 4" key="1">
    <citation type="journal article" date="2014" name="Nat. Commun.">
        <title>Klebsormidium flaccidum genome reveals primary factors for plant terrestrial adaptation.</title>
        <authorList>
            <person name="Hori K."/>
            <person name="Maruyama F."/>
            <person name="Fujisawa T."/>
            <person name="Togashi T."/>
            <person name="Yamamoto N."/>
            <person name="Seo M."/>
            <person name="Sato S."/>
            <person name="Yamada T."/>
            <person name="Mori H."/>
            <person name="Tajima N."/>
            <person name="Moriyama T."/>
            <person name="Ikeuchi M."/>
            <person name="Watanabe M."/>
            <person name="Wada H."/>
            <person name="Kobayashi K."/>
            <person name="Saito M."/>
            <person name="Masuda T."/>
            <person name="Sasaki-Sekimoto Y."/>
            <person name="Mashiguchi K."/>
            <person name="Awai K."/>
            <person name="Shimojima M."/>
            <person name="Masuda S."/>
            <person name="Iwai M."/>
            <person name="Nobusawa T."/>
            <person name="Narise T."/>
            <person name="Kondo S."/>
            <person name="Saito H."/>
            <person name="Sato R."/>
            <person name="Murakawa M."/>
            <person name="Ihara Y."/>
            <person name="Oshima-Yamada Y."/>
            <person name="Ohtaka K."/>
            <person name="Satoh M."/>
            <person name="Sonobe K."/>
            <person name="Ishii M."/>
            <person name="Ohtani R."/>
            <person name="Kanamori-Sato M."/>
            <person name="Honoki R."/>
            <person name="Miyazaki D."/>
            <person name="Mochizuki H."/>
            <person name="Umetsu J."/>
            <person name="Higashi K."/>
            <person name="Shibata D."/>
            <person name="Kamiya Y."/>
            <person name="Sato N."/>
            <person name="Nakamura Y."/>
            <person name="Tabata S."/>
            <person name="Ida S."/>
            <person name="Kurokawa K."/>
            <person name="Ohta H."/>
        </authorList>
    </citation>
    <scope>NUCLEOTIDE SEQUENCE [LARGE SCALE GENOMIC DNA]</scope>
    <source>
        <strain evidence="3 4">NIES-2285</strain>
    </source>
</reference>
<keyword evidence="2" id="KW-1133">Transmembrane helix</keyword>
<gene>
    <name evidence="3" type="ORF">KFL_002010180</name>
</gene>
<sequence>MRARNDGFGYIQSTGAPTAAQDSYRVMAFPEPQSKIATPVTVTLPLGAVTSSGASGSTTVFVNTDPLTVRIVTSVPRRTSERLFPVLIEFSSAALGFAQADVRITGGNISCFSSVDQNVGRVFQVLVQTPKTSHLEISVPAGVVRDNYGNANQASNVLLVDIRDVTRQAQAVWATSTAAFGTTALLSGATSALVAYTSRGHVAPPGLSGYLSSQPLPPGSFSPVIGTHPARNLLGTLFHMQLFAMAERLAVPLPTLFRECAHGLRWTLFQVPLPEDTKLFDNLNLAREKTGAAATTDCAALQQRFLSLTARLGLLETQNGYESLGGNRSASAFLPGLLPGPNRGHEWDRVEVSTRRGLKCTGDDECLTERDGLNAGQSHARRLKDDPSTKPVFLHLNDGELLYKTNPDELGLHHRFDADRAGVSEERIAYGGGGSPIERARHSSTQALKYAMSLHPDWELDGAKRALMSETVGSRYVAYEERSEPSEDDVSIHSALSRWSRDPGTLGAAGALNRGAEASETNTNTSELRTEASEEGIGAFEEGFGASENNIRPSGRVLTASGQSAKPSGKSTATSGIETGASEGDTSASGKAATWTPDVLAEIITYQRRSLLQAPAAGGVPELTPVEFSYLQQWTAGFLSARVNNPGGHAEFRQFWRALIWAVVFLIVLTFLHTLLFAVWRARVRGRNLATGALLHPRFELFLVAVTVAGIAHSSSIVIAGTSAWGLGLGLALLVLWPGLFVVWMLLFLWIKVVRGERVGYFLASVDEDGAPKGGRFQRLLSRKRPGKGYWVSIQPGETKFLSRWGSLFEDTRGLAVVSDPSSAPYFPTGTGTNTPQKTPPRTDGTTGADVGRGGTNKERRASRARVSYRVIELTRVIAYAILLGAFGSSQHSLGQVVAVLAVSIVQVFLLILIRPFISRRLQFVETLSCACEVGIFVCALVFLQAPNGVHQSGIAWAMVALFLLSLAAQLVNQLVALFQQLAGVRRPPASSCDDLPGTVNRPGDTEWATPEPSRHSSRTGSERPDSPDIFDDPQSPETPLRVNRTARAISFE</sequence>
<feature type="region of interest" description="Disordered" evidence="1">
    <location>
        <begin position="987"/>
        <end position="1053"/>
    </location>
</feature>
<feature type="compositionally biased region" description="Polar residues" evidence="1">
    <location>
        <begin position="560"/>
        <end position="577"/>
    </location>
</feature>
<feature type="transmembrane region" description="Helical" evidence="2">
    <location>
        <begin position="867"/>
        <end position="887"/>
    </location>
</feature>
<keyword evidence="4" id="KW-1185">Reference proteome</keyword>
<name>A0A0U9HK27_KLENI</name>
<feature type="transmembrane region" description="Helical" evidence="2">
    <location>
        <begin position="924"/>
        <end position="943"/>
    </location>
</feature>